<sequence>MKPRWMITVLLPLAPLRAAEPPKTTFIPLGESSYRFDWEGEEGRTYFAQYSTNLVDWFYFPEVDQGVVHDPLDMTPLDGGNLPLPKYFVRLKVREHPTLDPRNADFDNDGISNWDELTVYGTDPLKFSTAEDGNPDGYEDTDGDGISDQWERTLIGQSADPGSLTLEDIDPGDDFDGDGVSNLVEYQRGLNGWQKDTDGDGYGDRLSLDQKVWLKFDETSGTQAKDSSGENKNGTLAATAAWQTTGGIAGGAVQLHGGSDAVQLSASVLNGAGDLTVSLWFKTSAFPASQALLSAARTSQASELAVTLENGSTLRFYTGGGSSVNWPVGRSLANGLWHHVVLTRNVVTGKAALFLDGASFGSPQTVSLGTLSVESLVLGQRHQTVSSYVSAQAFTGSLDEVRVYSTVLPSSSLAELSGPGDLDRDGLPDNYELSLFGNLATLAGGGDDLDGDGTDNRHEFENGSDPNDWYNGQPPVITLASGGGQTIYKGERTRNPLVFLVTRSGTPLANAPVDLSHLELIGGIESPDGSVSATSLTLRTDALGKVSVYFKAD</sequence>
<dbReference type="SMART" id="SM00282">
    <property type="entry name" value="LamG"/>
    <property type="match status" value="1"/>
</dbReference>
<dbReference type="SMART" id="SM00560">
    <property type="entry name" value="LamGL"/>
    <property type="match status" value="1"/>
</dbReference>
<comment type="subcellular location">
    <subcellularLocation>
        <location evidence="2">Secreted</location>
    </subcellularLocation>
</comment>
<dbReference type="InterPro" id="IPR001759">
    <property type="entry name" value="PTX_dom"/>
</dbReference>
<dbReference type="Pfam" id="PF18884">
    <property type="entry name" value="TSP3_bac"/>
    <property type="match status" value="2"/>
</dbReference>
<keyword evidence="5" id="KW-0732">Signal</keyword>
<evidence type="ECO:0000256" key="3">
    <source>
        <dbReference type="ARBA" id="ARBA00022525"/>
    </source>
</evidence>
<dbReference type="InterPro" id="IPR059100">
    <property type="entry name" value="TSP3_bac"/>
</dbReference>
<dbReference type="Pfam" id="PF13385">
    <property type="entry name" value="Laminin_G_3"/>
    <property type="match status" value="1"/>
</dbReference>
<feature type="compositionally biased region" description="Acidic residues" evidence="9">
    <location>
        <begin position="133"/>
        <end position="145"/>
    </location>
</feature>
<dbReference type="InterPro" id="IPR028974">
    <property type="entry name" value="TSP_type-3_rpt"/>
</dbReference>
<evidence type="ECO:0000256" key="7">
    <source>
        <dbReference type="ARBA" id="ARBA00023157"/>
    </source>
</evidence>
<dbReference type="Gene3D" id="4.10.1080.10">
    <property type="entry name" value="TSP type-3 repeat"/>
    <property type="match status" value="1"/>
</dbReference>
<keyword evidence="14" id="KW-1185">Reference proteome</keyword>
<feature type="compositionally biased region" description="Acidic residues" evidence="9">
    <location>
        <begin position="167"/>
        <end position="176"/>
    </location>
</feature>
<comment type="cofactor">
    <cofactor evidence="1">
        <name>Ca(2+)</name>
        <dbReference type="ChEBI" id="CHEBI:29108"/>
    </cofactor>
</comment>
<keyword evidence="6" id="KW-0106">Calcium</keyword>
<dbReference type="InterPro" id="IPR001791">
    <property type="entry name" value="Laminin_G"/>
</dbReference>
<keyword evidence="8" id="KW-0325">Glycoprotein</keyword>
<dbReference type="Gene3D" id="2.60.120.200">
    <property type="match status" value="1"/>
</dbReference>
<keyword evidence="7" id="KW-1015">Disulfide bond</keyword>
<dbReference type="GO" id="GO:0005509">
    <property type="term" value="F:calcium ion binding"/>
    <property type="evidence" value="ECO:0007669"/>
    <property type="project" value="InterPro"/>
</dbReference>
<dbReference type="Proteomes" id="UP000676169">
    <property type="component" value="Chromosome"/>
</dbReference>
<evidence type="ECO:0000256" key="8">
    <source>
        <dbReference type="ARBA" id="ARBA00023180"/>
    </source>
</evidence>
<feature type="domain" description="LamG-like jellyroll fold" evidence="12">
    <location>
        <begin position="273"/>
        <end position="411"/>
    </location>
</feature>
<protein>
    <submittedName>
        <fullName evidence="13">LamG domain-containing protein</fullName>
    </submittedName>
</protein>
<feature type="domain" description="Laminin G" evidence="11">
    <location>
        <begin position="273"/>
        <end position="406"/>
    </location>
</feature>
<evidence type="ECO:0000256" key="9">
    <source>
        <dbReference type="SAM" id="MobiDB-lite"/>
    </source>
</evidence>
<evidence type="ECO:0000256" key="4">
    <source>
        <dbReference type="ARBA" id="ARBA00022723"/>
    </source>
</evidence>
<dbReference type="CDD" id="cd00110">
    <property type="entry name" value="LamG"/>
    <property type="match status" value="1"/>
</dbReference>
<name>A0A975G9F8_9BACT</name>
<dbReference type="EMBL" id="CP073100">
    <property type="protein sequence ID" value="QUE51246.1"/>
    <property type="molecule type" value="Genomic_DNA"/>
</dbReference>
<evidence type="ECO:0000259" key="11">
    <source>
        <dbReference type="SMART" id="SM00282"/>
    </source>
</evidence>
<evidence type="ECO:0000259" key="12">
    <source>
        <dbReference type="SMART" id="SM00560"/>
    </source>
</evidence>
<evidence type="ECO:0000256" key="6">
    <source>
        <dbReference type="ARBA" id="ARBA00022837"/>
    </source>
</evidence>
<evidence type="ECO:0000313" key="13">
    <source>
        <dbReference type="EMBL" id="QUE51246.1"/>
    </source>
</evidence>
<proteinExistence type="predicted"/>
<evidence type="ECO:0000256" key="5">
    <source>
        <dbReference type="ARBA" id="ARBA00022729"/>
    </source>
</evidence>
<evidence type="ECO:0000313" key="14">
    <source>
        <dbReference type="Proteomes" id="UP000676169"/>
    </source>
</evidence>
<keyword evidence="3" id="KW-0964">Secreted</keyword>
<dbReference type="InterPro" id="IPR051360">
    <property type="entry name" value="Neuronal_Pentraxin_Related"/>
</dbReference>
<dbReference type="SMART" id="SM00159">
    <property type="entry name" value="PTX"/>
    <property type="match status" value="1"/>
</dbReference>
<dbReference type="InterPro" id="IPR013320">
    <property type="entry name" value="ConA-like_dom_sf"/>
</dbReference>
<dbReference type="InterPro" id="IPR006558">
    <property type="entry name" value="LamG-like"/>
</dbReference>
<dbReference type="SUPFAM" id="SSF49899">
    <property type="entry name" value="Concanavalin A-like lectins/glucanases"/>
    <property type="match status" value="1"/>
</dbReference>
<dbReference type="AlphaFoldDB" id="A0A975G9F8"/>
<dbReference type="PANTHER" id="PTHR19277">
    <property type="entry name" value="PENTRAXIN"/>
    <property type="match status" value="1"/>
</dbReference>
<reference evidence="13" key="1">
    <citation type="submission" date="2021-04" db="EMBL/GenBank/DDBJ databases">
        <title>Luteolibacter sp. 32A isolated from the skin of an Anderson's salamander (Ambystoma andersonii).</title>
        <authorList>
            <person name="Spergser J."/>
            <person name="Busse H.-J."/>
        </authorList>
    </citation>
    <scope>NUCLEOTIDE SEQUENCE</scope>
    <source>
        <strain evidence="13">32A</strain>
    </source>
</reference>
<evidence type="ECO:0000256" key="1">
    <source>
        <dbReference type="ARBA" id="ARBA00001913"/>
    </source>
</evidence>
<dbReference type="KEGG" id="lamb:KBB96_20625"/>
<accession>A0A975G9F8</accession>
<gene>
    <name evidence="13" type="ORF">KBB96_20625</name>
</gene>
<keyword evidence="4" id="KW-0479">Metal-binding</keyword>
<feature type="domain" description="Pentraxin (PTX)" evidence="10">
    <location>
        <begin position="245"/>
        <end position="447"/>
    </location>
</feature>
<organism evidence="13 14">
    <name type="scientific">Luteolibacter ambystomatis</name>
    <dbReference type="NCBI Taxonomy" id="2824561"/>
    <lineage>
        <taxon>Bacteria</taxon>
        <taxon>Pseudomonadati</taxon>
        <taxon>Verrucomicrobiota</taxon>
        <taxon>Verrucomicrobiia</taxon>
        <taxon>Verrucomicrobiales</taxon>
        <taxon>Verrucomicrobiaceae</taxon>
        <taxon>Luteolibacter</taxon>
    </lineage>
</organism>
<feature type="region of interest" description="Disordered" evidence="9">
    <location>
        <begin position="125"/>
        <end position="176"/>
    </location>
</feature>
<evidence type="ECO:0000256" key="2">
    <source>
        <dbReference type="ARBA" id="ARBA00004613"/>
    </source>
</evidence>
<dbReference type="RefSeq" id="WP_211631385.1">
    <property type="nucleotide sequence ID" value="NZ_CP073100.1"/>
</dbReference>
<evidence type="ECO:0000259" key="10">
    <source>
        <dbReference type="SMART" id="SM00159"/>
    </source>
</evidence>
<dbReference type="PANTHER" id="PTHR19277:SF125">
    <property type="entry name" value="B6"/>
    <property type="match status" value="1"/>
</dbReference>